<proteinExistence type="predicted"/>
<protein>
    <submittedName>
        <fullName evidence="2">Abortive infection family protein</fullName>
    </submittedName>
</protein>
<gene>
    <name evidence="2" type="ORF">NX780_04235</name>
</gene>
<evidence type="ECO:0000313" key="2">
    <source>
        <dbReference type="EMBL" id="MCS0595547.1"/>
    </source>
</evidence>
<comment type="caution">
    <text evidence="2">The sequence shown here is derived from an EMBL/GenBank/DDBJ whole genome shotgun (WGS) entry which is preliminary data.</text>
</comment>
<sequence length="230" mass="25219">MSELTPIEFQMHGCRASVLPVANVFEPQIQAIEDSVQRVPDFAFDLSKTLVESVCRTVLADLGSPSDPNWDCPKLLRETTNRLTLLPRGLPNAGPARESIERTVRGLLQTIQGLCELRNSYGMASHGRDAAAARLEKRQATLAAQAADTIASFLYRTHRDALAEAPADRVYYEDHPDFNQWLDEEIDPIMIGRETLSPSKVLYHTAIAAYKVALTDFLTAPPDAEGGGAG</sequence>
<dbReference type="RefSeq" id="WP_258826600.1">
    <property type="nucleotide sequence ID" value="NZ_JANUHA010000002.1"/>
</dbReference>
<accession>A0ABT2AH33</accession>
<feature type="domain" description="Abortive infection protein-like C-terminal" evidence="1">
    <location>
        <begin position="73"/>
        <end position="155"/>
    </location>
</feature>
<dbReference type="EMBL" id="JANUHA010000002">
    <property type="protein sequence ID" value="MCS0595547.1"/>
    <property type="molecule type" value="Genomic_DNA"/>
</dbReference>
<organism evidence="2 3">
    <name type="scientific">Massilia agri</name>
    <dbReference type="NCBI Taxonomy" id="1886785"/>
    <lineage>
        <taxon>Bacteria</taxon>
        <taxon>Pseudomonadati</taxon>
        <taxon>Pseudomonadota</taxon>
        <taxon>Betaproteobacteria</taxon>
        <taxon>Burkholderiales</taxon>
        <taxon>Oxalobacteraceae</taxon>
        <taxon>Telluria group</taxon>
        <taxon>Massilia</taxon>
    </lineage>
</organism>
<dbReference type="InterPro" id="IPR026001">
    <property type="entry name" value="Abi-like_C"/>
</dbReference>
<keyword evidence="3" id="KW-1185">Reference proteome</keyword>
<dbReference type="Proteomes" id="UP001206572">
    <property type="component" value="Unassembled WGS sequence"/>
</dbReference>
<evidence type="ECO:0000313" key="3">
    <source>
        <dbReference type="Proteomes" id="UP001206572"/>
    </source>
</evidence>
<reference evidence="2 3" key="1">
    <citation type="submission" date="2022-08" db="EMBL/GenBank/DDBJ databases">
        <title>Reclassification of Massilia species as members of the genera Telluria, Duganella, Pseudoduganella, Mokoshia gen. nov. and Zemynaea gen. nov. using orthogonal and non-orthogonal genome-based approaches.</title>
        <authorList>
            <person name="Bowman J.P."/>
        </authorList>
    </citation>
    <scope>NUCLEOTIDE SEQUENCE [LARGE SCALE GENOMIC DNA]</scope>
    <source>
        <strain evidence="2 3">JCM 31661</strain>
    </source>
</reference>
<evidence type="ECO:0000259" key="1">
    <source>
        <dbReference type="Pfam" id="PF14355"/>
    </source>
</evidence>
<name>A0ABT2AH33_9BURK</name>
<dbReference type="Pfam" id="PF14355">
    <property type="entry name" value="Abi_C"/>
    <property type="match status" value="1"/>
</dbReference>